<dbReference type="Pfam" id="PF04542">
    <property type="entry name" value="Sigma70_r2"/>
    <property type="match status" value="1"/>
</dbReference>
<dbReference type="SUPFAM" id="SSF88659">
    <property type="entry name" value="Sigma3 and sigma4 domains of RNA polymerase sigma factors"/>
    <property type="match status" value="1"/>
</dbReference>
<dbReference type="GO" id="GO:0006352">
    <property type="term" value="P:DNA-templated transcription initiation"/>
    <property type="evidence" value="ECO:0007669"/>
    <property type="project" value="InterPro"/>
</dbReference>
<proteinExistence type="inferred from homology"/>
<evidence type="ECO:0000256" key="6">
    <source>
        <dbReference type="SAM" id="MobiDB-lite"/>
    </source>
</evidence>
<feature type="domain" description="RNA polymerase sigma factor 70 region 4 type 2" evidence="8">
    <location>
        <begin position="122"/>
        <end position="167"/>
    </location>
</feature>
<feature type="compositionally biased region" description="Low complexity" evidence="6">
    <location>
        <begin position="176"/>
        <end position="199"/>
    </location>
</feature>
<dbReference type="OrthoDB" id="3678480at2"/>
<dbReference type="RefSeq" id="WP_135837085.1">
    <property type="nucleotide sequence ID" value="NZ_SRRO01000001.1"/>
</dbReference>
<dbReference type="InterPro" id="IPR013325">
    <property type="entry name" value="RNA_pol_sigma_r2"/>
</dbReference>
<comment type="similarity">
    <text evidence="1">Belongs to the sigma-70 factor family. ECF subfamily.</text>
</comment>
<dbReference type="NCBIfam" id="TIGR02937">
    <property type="entry name" value="sigma70-ECF"/>
    <property type="match status" value="1"/>
</dbReference>
<evidence type="ECO:0000313" key="9">
    <source>
        <dbReference type="EMBL" id="TGN62532.1"/>
    </source>
</evidence>
<evidence type="ECO:0000256" key="5">
    <source>
        <dbReference type="ARBA" id="ARBA00023163"/>
    </source>
</evidence>
<dbReference type="AlphaFoldDB" id="A0A4Z1C1J5"/>
<dbReference type="InterPro" id="IPR013324">
    <property type="entry name" value="RNA_pol_sigma_r3/r4-like"/>
</dbReference>
<evidence type="ECO:0000313" key="10">
    <source>
        <dbReference type="EMBL" id="TGN66550.1"/>
    </source>
</evidence>
<dbReference type="Gene3D" id="1.10.1740.10">
    <property type="match status" value="1"/>
</dbReference>
<dbReference type="NCBIfam" id="TIGR02983">
    <property type="entry name" value="SigE-fam_strep"/>
    <property type="match status" value="1"/>
</dbReference>
<dbReference type="PANTHER" id="PTHR43133:SF50">
    <property type="entry name" value="ECF RNA POLYMERASE SIGMA FACTOR SIGM"/>
    <property type="match status" value="1"/>
</dbReference>
<dbReference type="EMBL" id="SRRO01000001">
    <property type="protein sequence ID" value="TGN62532.1"/>
    <property type="molecule type" value="Genomic_DNA"/>
</dbReference>
<sequence>MFSGTDRQAPTFEEYAAVSWPMVYRSAYLLAGNHADAEDLAQQALIKAHRAWARVSASDSMNAYVRRILTNTFLSSRRPKARRLELLTDELPDWGGAASAAGRPADTPGASDELMAVWPHVKQLPRQQRAVTVLRYFEDLSEAEIAEALGCSRGTVKSTAHRALKSLKAALDDQDSPASDSPASDSPASDSPASGRKEA</sequence>
<evidence type="ECO:0000313" key="11">
    <source>
        <dbReference type="Proteomes" id="UP000297496"/>
    </source>
</evidence>
<keyword evidence="2" id="KW-0805">Transcription regulation</keyword>
<keyword evidence="3" id="KW-0731">Sigma factor</keyword>
<name>A0A4Z1C1J5_9ACTN</name>
<dbReference type="Gene3D" id="1.10.10.10">
    <property type="entry name" value="Winged helix-like DNA-binding domain superfamily/Winged helix DNA-binding domain"/>
    <property type="match status" value="1"/>
</dbReference>
<dbReference type="SUPFAM" id="SSF88946">
    <property type="entry name" value="Sigma2 domain of RNA polymerase sigma factors"/>
    <property type="match status" value="1"/>
</dbReference>
<keyword evidence="4" id="KW-0238">DNA-binding</keyword>
<evidence type="ECO:0000256" key="1">
    <source>
        <dbReference type="ARBA" id="ARBA00010641"/>
    </source>
</evidence>
<keyword evidence="5" id="KW-0804">Transcription</keyword>
<dbReference type="GO" id="GO:0003677">
    <property type="term" value="F:DNA binding"/>
    <property type="evidence" value="ECO:0007669"/>
    <property type="project" value="UniProtKB-KW"/>
</dbReference>
<dbReference type="CDD" id="cd06171">
    <property type="entry name" value="Sigma70_r4"/>
    <property type="match status" value="1"/>
</dbReference>
<dbReference type="InterPro" id="IPR014325">
    <property type="entry name" value="RNA_pol_sigma-E_actinobac"/>
</dbReference>
<dbReference type="InterPro" id="IPR007627">
    <property type="entry name" value="RNA_pol_sigma70_r2"/>
</dbReference>
<dbReference type="Pfam" id="PF08281">
    <property type="entry name" value="Sigma70_r4_2"/>
    <property type="match status" value="1"/>
</dbReference>
<evidence type="ECO:0000259" key="7">
    <source>
        <dbReference type="Pfam" id="PF04542"/>
    </source>
</evidence>
<evidence type="ECO:0000256" key="3">
    <source>
        <dbReference type="ARBA" id="ARBA00023082"/>
    </source>
</evidence>
<dbReference type="GO" id="GO:0016987">
    <property type="term" value="F:sigma factor activity"/>
    <property type="evidence" value="ECO:0007669"/>
    <property type="project" value="UniProtKB-KW"/>
</dbReference>
<dbReference type="InterPro" id="IPR014284">
    <property type="entry name" value="RNA_pol_sigma-70_dom"/>
</dbReference>
<evidence type="ECO:0000256" key="4">
    <source>
        <dbReference type="ARBA" id="ARBA00023125"/>
    </source>
</evidence>
<keyword evidence="11" id="KW-1185">Reference proteome</keyword>
<feature type="domain" description="RNA polymerase sigma-70 region 2" evidence="7">
    <location>
        <begin position="21"/>
        <end position="82"/>
    </location>
</feature>
<organism evidence="9 11">
    <name type="scientific">Nocardioides eburneiflavus</name>
    <dbReference type="NCBI Taxonomy" id="2518372"/>
    <lineage>
        <taxon>Bacteria</taxon>
        <taxon>Bacillati</taxon>
        <taxon>Actinomycetota</taxon>
        <taxon>Actinomycetes</taxon>
        <taxon>Propionibacteriales</taxon>
        <taxon>Nocardioidaceae</taxon>
        <taxon>Nocardioides</taxon>
    </lineage>
</organism>
<protein>
    <submittedName>
        <fullName evidence="9">SigE family RNA polymerase sigma factor</fullName>
    </submittedName>
</protein>
<dbReference type="InterPro" id="IPR013249">
    <property type="entry name" value="RNA_pol_sigma70_r4_t2"/>
</dbReference>
<dbReference type="InterPro" id="IPR036388">
    <property type="entry name" value="WH-like_DNA-bd_sf"/>
</dbReference>
<reference evidence="9 11" key="1">
    <citation type="submission" date="2019-04" db="EMBL/GenBank/DDBJ databases">
        <title>Three New Species of Nocardioides, Nocardioides euryhalodurans sp. nov., Nocardioides seonyuensis sp. nov. and Nocardioides eburneoflavus sp. nov. Isolated from Soil.</title>
        <authorList>
            <person name="Roh S.G."/>
            <person name="Lee C."/>
            <person name="Kim M.-K."/>
            <person name="Kim S.B."/>
        </authorList>
    </citation>
    <scope>NUCLEOTIDE SEQUENCE [LARGE SCALE GENOMIC DNA]</scope>
    <source>
        <strain evidence="9 11">MMS17-SY213</strain>
    </source>
</reference>
<gene>
    <name evidence="9" type="ORF">EXE59_00085</name>
    <name evidence="10" type="ORF">EXE59_23295</name>
</gene>
<dbReference type="EMBL" id="SRRO01000001">
    <property type="protein sequence ID" value="TGN66550.1"/>
    <property type="molecule type" value="Genomic_DNA"/>
</dbReference>
<dbReference type="PANTHER" id="PTHR43133">
    <property type="entry name" value="RNA POLYMERASE ECF-TYPE SIGMA FACTO"/>
    <property type="match status" value="1"/>
</dbReference>
<accession>A0A4Z1C1J5</accession>
<evidence type="ECO:0000259" key="8">
    <source>
        <dbReference type="Pfam" id="PF08281"/>
    </source>
</evidence>
<feature type="region of interest" description="Disordered" evidence="6">
    <location>
        <begin position="169"/>
        <end position="199"/>
    </location>
</feature>
<comment type="caution">
    <text evidence="9">The sequence shown here is derived from an EMBL/GenBank/DDBJ whole genome shotgun (WGS) entry which is preliminary data.</text>
</comment>
<dbReference type="Proteomes" id="UP000297496">
    <property type="component" value="Unassembled WGS sequence"/>
</dbReference>
<dbReference type="InterPro" id="IPR039425">
    <property type="entry name" value="RNA_pol_sigma-70-like"/>
</dbReference>
<evidence type="ECO:0000256" key="2">
    <source>
        <dbReference type="ARBA" id="ARBA00023015"/>
    </source>
</evidence>